<keyword evidence="5" id="KW-0150">Chloroplast</keyword>
<dbReference type="AlphaFoldDB" id="A0A1Z1M3S9"/>
<organism evidence="5">
    <name type="scientific">Periphykon beckeri</name>
    <dbReference type="NCBI Taxonomy" id="2006982"/>
    <lineage>
        <taxon>Eukaryota</taxon>
        <taxon>Rhodophyta</taxon>
        <taxon>Florideophyceae</taxon>
        <taxon>Rhodymeniophycidae</taxon>
        <taxon>Ceramiales</taxon>
        <taxon>Rhodomelaceae</taxon>
        <taxon>Periphykon</taxon>
    </lineage>
</organism>
<name>A0A1Z1M3S9_9FLOR</name>
<dbReference type="RefSeq" id="YP_009392115.1">
    <property type="nucleotide sequence ID" value="NC_035261.1"/>
</dbReference>
<dbReference type="InterPro" id="IPR036899">
    <property type="entry name" value="Ribosomal_uL13_sf"/>
</dbReference>
<comment type="similarity">
    <text evidence="1 4">Belongs to the universal ribosomal protein uL13 family.</text>
</comment>
<evidence type="ECO:0000313" key="5">
    <source>
        <dbReference type="EMBL" id="ARW60463.1"/>
    </source>
</evidence>
<sequence length="147" mass="17092">MDINKNKTIITTNKQELPWYIIDAKEWKLGRLSSKITYILKNKNSKEYLPYKPGKSKIIIINSQEIKVTGNKIKQKSYKKHSGRPGGLKTETFETLQKKIPNKILEHAIKGMMPKSSLGRKLMKNIKIYPNNKHPHINQKIIKLNIE</sequence>
<dbReference type="CDD" id="cd00392">
    <property type="entry name" value="Ribosomal_L13"/>
    <property type="match status" value="1"/>
</dbReference>
<dbReference type="GeneID" id="33353590"/>
<dbReference type="SUPFAM" id="SSF52161">
    <property type="entry name" value="Ribosomal protein L13"/>
    <property type="match status" value="1"/>
</dbReference>
<accession>A0A1Z1M3S9</accession>
<dbReference type="GO" id="GO:0003735">
    <property type="term" value="F:structural constituent of ribosome"/>
    <property type="evidence" value="ECO:0007669"/>
    <property type="project" value="InterPro"/>
</dbReference>
<dbReference type="PANTHER" id="PTHR11545">
    <property type="entry name" value="RIBOSOMAL PROTEIN L13"/>
    <property type="match status" value="1"/>
</dbReference>
<dbReference type="NCBIfam" id="TIGR01066">
    <property type="entry name" value="rplM_bact"/>
    <property type="match status" value="1"/>
</dbReference>
<dbReference type="PANTHER" id="PTHR11545:SF2">
    <property type="entry name" value="LARGE RIBOSOMAL SUBUNIT PROTEIN UL13M"/>
    <property type="match status" value="1"/>
</dbReference>
<dbReference type="GO" id="GO:0022625">
    <property type="term" value="C:cytosolic large ribosomal subunit"/>
    <property type="evidence" value="ECO:0007669"/>
    <property type="project" value="TreeGrafter"/>
</dbReference>
<dbReference type="PIRSF" id="PIRSF002181">
    <property type="entry name" value="Ribosomal_L13"/>
    <property type="match status" value="1"/>
</dbReference>
<dbReference type="GO" id="GO:0006412">
    <property type="term" value="P:translation"/>
    <property type="evidence" value="ECO:0007669"/>
    <property type="project" value="UniProtKB-UniRule"/>
</dbReference>
<dbReference type="GO" id="GO:0009507">
    <property type="term" value="C:chloroplast"/>
    <property type="evidence" value="ECO:0007669"/>
    <property type="project" value="UniProtKB-SubCell"/>
</dbReference>
<dbReference type="InterPro" id="IPR005823">
    <property type="entry name" value="Ribosomal_uL13_bac-type"/>
</dbReference>
<comment type="subunit">
    <text evidence="4">Part of the 50S ribosomal subunit.</text>
</comment>
<evidence type="ECO:0000256" key="1">
    <source>
        <dbReference type="ARBA" id="ARBA00006227"/>
    </source>
</evidence>
<dbReference type="Pfam" id="PF00572">
    <property type="entry name" value="Ribosomal_L13"/>
    <property type="match status" value="1"/>
</dbReference>
<keyword evidence="5" id="KW-0934">Plastid</keyword>
<dbReference type="GO" id="GO:0003729">
    <property type="term" value="F:mRNA binding"/>
    <property type="evidence" value="ECO:0007669"/>
    <property type="project" value="TreeGrafter"/>
</dbReference>
<evidence type="ECO:0000256" key="2">
    <source>
        <dbReference type="ARBA" id="ARBA00022980"/>
    </source>
</evidence>
<geneLocation type="chloroplast" evidence="5"/>
<keyword evidence="2 4" id="KW-0689">Ribosomal protein</keyword>
<protein>
    <recommendedName>
        <fullName evidence="4">Large ribosomal subunit protein uL13c</fullName>
    </recommendedName>
</protein>
<dbReference type="InterPro" id="IPR005822">
    <property type="entry name" value="Ribosomal_uL13"/>
</dbReference>
<reference evidence="5" key="1">
    <citation type="journal article" date="2017" name="J. Phycol.">
        <title>Analysis of chloroplast genomes and a supermatrix inform reclassification of the Rhodomelaceae (Rhodophyta).</title>
        <authorList>
            <person name="Diaz-Tapia P."/>
            <person name="Maggs C.A."/>
            <person name="West J.A."/>
            <person name="Verbruggen H."/>
        </authorList>
    </citation>
    <scope>NUCLEOTIDE SEQUENCE</scope>
    <source>
        <strain evidence="5">JH1427</strain>
    </source>
</reference>
<keyword evidence="3 4" id="KW-0687">Ribonucleoprotein</keyword>
<dbReference type="Gene3D" id="3.90.1180.10">
    <property type="entry name" value="Ribosomal protein L13"/>
    <property type="match status" value="1"/>
</dbReference>
<dbReference type="HAMAP" id="MF_01366">
    <property type="entry name" value="Ribosomal_uL13"/>
    <property type="match status" value="1"/>
</dbReference>
<gene>
    <name evidence="4 5" type="primary">rpl13</name>
</gene>
<evidence type="ECO:0000256" key="4">
    <source>
        <dbReference type="HAMAP-Rule" id="MF_01366"/>
    </source>
</evidence>
<dbReference type="EMBL" id="MF101413">
    <property type="protein sequence ID" value="ARW60463.1"/>
    <property type="molecule type" value="Genomic_DNA"/>
</dbReference>
<proteinExistence type="inferred from homology"/>
<evidence type="ECO:0000256" key="3">
    <source>
        <dbReference type="ARBA" id="ARBA00023274"/>
    </source>
</evidence>
<dbReference type="GO" id="GO:0017148">
    <property type="term" value="P:negative regulation of translation"/>
    <property type="evidence" value="ECO:0007669"/>
    <property type="project" value="TreeGrafter"/>
</dbReference>
<comment type="subcellular location">
    <subcellularLocation>
        <location evidence="4">Plastid</location>
        <location evidence="4">Chloroplast</location>
    </subcellularLocation>
</comment>